<feature type="compositionally biased region" description="Basic and acidic residues" evidence="6">
    <location>
        <begin position="110"/>
        <end position="120"/>
    </location>
</feature>
<evidence type="ECO:0000259" key="8">
    <source>
        <dbReference type="PROSITE" id="PS50011"/>
    </source>
</evidence>
<dbReference type="Proteomes" id="UP001642464">
    <property type="component" value="Unassembled WGS sequence"/>
</dbReference>
<gene>
    <name evidence="9" type="ORF">SCF082_LOCUS20240</name>
</gene>
<evidence type="ECO:0000256" key="7">
    <source>
        <dbReference type="SAM" id="SignalP"/>
    </source>
</evidence>
<feature type="region of interest" description="Disordered" evidence="6">
    <location>
        <begin position="76"/>
        <end position="133"/>
    </location>
</feature>
<feature type="chain" id="PRO_5047082935" evidence="7">
    <location>
        <begin position="27"/>
        <end position="133"/>
    </location>
</feature>
<evidence type="ECO:0000256" key="3">
    <source>
        <dbReference type="ARBA" id="ARBA00022741"/>
    </source>
</evidence>
<keyword evidence="5" id="KW-0067">ATP-binding</keyword>
<keyword evidence="10" id="KW-1185">Reference proteome</keyword>
<organism evidence="9 10">
    <name type="scientific">Durusdinium trenchii</name>
    <dbReference type="NCBI Taxonomy" id="1381693"/>
    <lineage>
        <taxon>Eukaryota</taxon>
        <taxon>Sar</taxon>
        <taxon>Alveolata</taxon>
        <taxon>Dinophyceae</taxon>
        <taxon>Suessiales</taxon>
        <taxon>Symbiodiniaceae</taxon>
        <taxon>Durusdinium</taxon>
    </lineage>
</organism>
<dbReference type="EMBL" id="CAXAMM010014063">
    <property type="protein sequence ID" value="CAK9032870.1"/>
    <property type="molecule type" value="Genomic_DNA"/>
</dbReference>
<sequence length="133" mass="14942">MGRGTYGKSADMWSLGVVVFMILTASAPFPEECDVPVGERLRMLQERQDWGSLSQDVRNFLAALLVDEKNRLTAPQALQHPWITGGDFPKPLARPPARPPTALHDVSNQVEKRKLEHLDAPHQQQHNNHHQPA</sequence>
<dbReference type="PROSITE" id="PS50011">
    <property type="entry name" value="PROTEIN_KINASE_DOM"/>
    <property type="match status" value="1"/>
</dbReference>
<dbReference type="InterPro" id="IPR000719">
    <property type="entry name" value="Prot_kinase_dom"/>
</dbReference>
<keyword evidence="7" id="KW-0732">Signal</keyword>
<protein>
    <submittedName>
        <fullName evidence="9">MAP kinase-interacting serine/threonine-protein kinase 1 (MAP kinase signal-integrating kinase 1) (MAPK signal-integrating kinase 1) (Mnk1)</fullName>
    </submittedName>
</protein>
<reference evidence="9 10" key="1">
    <citation type="submission" date="2024-02" db="EMBL/GenBank/DDBJ databases">
        <authorList>
            <person name="Chen Y."/>
            <person name="Shah S."/>
            <person name="Dougan E. K."/>
            <person name="Thang M."/>
            <person name="Chan C."/>
        </authorList>
    </citation>
    <scope>NUCLEOTIDE SEQUENCE [LARGE SCALE GENOMIC DNA]</scope>
</reference>
<evidence type="ECO:0000256" key="2">
    <source>
        <dbReference type="ARBA" id="ARBA00022679"/>
    </source>
</evidence>
<feature type="non-terminal residue" evidence="9">
    <location>
        <position position="133"/>
    </location>
</feature>
<dbReference type="SUPFAM" id="SSF56112">
    <property type="entry name" value="Protein kinase-like (PK-like)"/>
    <property type="match status" value="1"/>
</dbReference>
<evidence type="ECO:0000256" key="5">
    <source>
        <dbReference type="ARBA" id="ARBA00022840"/>
    </source>
</evidence>
<proteinExistence type="predicted"/>
<dbReference type="InterPro" id="IPR050205">
    <property type="entry name" value="CDPK_Ser/Thr_kinases"/>
</dbReference>
<dbReference type="PANTHER" id="PTHR24349">
    <property type="entry name" value="SERINE/THREONINE-PROTEIN KINASE"/>
    <property type="match status" value="1"/>
</dbReference>
<feature type="domain" description="Protein kinase" evidence="8">
    <location>
        <begin position="1"/>
        <end position="83"/>
    </location>
</feature>
<dbReference type="InterPro" id="IPR011009">
    <property type="entry name" value="Kinase-like_dom_sf"/>
</dbReference>
<evidence type="ECO:0000256" key="1">
    <source>
        <dbReference type="ARBA" id="ARBA00022527"/>
    </source>
</evidence>
<name>A0ABP0L389_9DINO</name>
<comment type="caution">
    <text evidence="9">The sequence shown here is derived from an EMBL/GenBank/DDBJ whole genome shotgun (WGS) entry which is preliminary data.</text>
</comment>
<evidence type="ECO:0000256" key="6">
    <source>
        <dbReference type="SAM" id="MobiDB-lite"/>
    </source>
</evidence>
<keyword evidence="4 9" id="KW-0418">Kinase</keyword>
<dbReference type="GO" id="GO:0016301">
    <property type="term" value="F:kinase activity"/>
    <property type="evidence" value="ECO:0007669"/>
    <property type="project" value="UniProtKB-KW"/>
</dbReference>
<keyword evidence="1" id="KW-0723">Serine/threonine-protein kinase</keyword>
<keyword evidence="3" id="KW-0547">Nucleotide-binding</keyword>
<keyword evidence="2" id="KW-0808">Transferase</keyword>
<evidence type="ECO:0000313" key="9">
    <source>
        <dbReference type="EMBL" id="CAK9032870.1"/>
    </source>
</evidence>
<evidence type="ECO:0000256" key="4">
    <source>
        <dbReference type="ARBA" id="ARBA00022777"/>
    </source>
</evidence>
<evidence type="ECO:0000313" key="10">
    <source>
        <dbReference type="Proteomes" id="UP001642464"/>
    </source>
</evidence>
<accession>A0ABP0L389</accession>
<dbReference type="Gene3D" id="1.10.510.10">
    <property type="entry name" value="Transferase(Phosphotransferase) domain 1"/>
    <property type="match status" value="1"/>
</dbReference>
<dbReference type="Pfam" id="PF00069">
    <property type="entry name" value="Pkinase"/>
    <property type="match status" value="1"/>
</dbReference>
<feature type="signal peptide" evidence="7">
    <location>
        <begin position="1"/>
        <end position="26"/>
    </location>
</feature>